<dbReference type="AlphaFoldDB" id="A0A8D5FJ69"/>
<dbReference type="NCBIfam" id="TIGR04257">
    <property type="entry name" value="nanowire_3heme"/>
    <property type="match status" value="3"/>
</dbReference>
<dbReference type="PANTHER" id="PTHR39425:SF1">
    <property type="entry name" value="CYTOCHROME C7-LIKE DOMAIN-CONTAINING PROTEIN"/>
    <property type="match status" value="1"/>
</dbReference>
<dbReference type="CDD" id="cd08168">
    <property type="entry name" value="Cytochrom_C3"/>
    <property type="match status" value="2"/>
</dbReference>
<evidence type="ECO:0000313" key="4">
    <source>
        <dbReference type="Proteomes" id="UP000826725"/>
    </source>
</evidence>
<keyword evidence="4" id="KW-1185">Reference proteome</keyword>
<accession>A0A8D5FJ69</accession>
<dbReference type="RefSeq" id="WP_228856028.1">
    <property type="nucleotide sequence ID" value="NZ_AP024086.1"/>
</dbReference>
<keyword evidence="1" id="KW-0732">Signal</keyword>
<dbReference type="Pfam" id="PF14522">
    <property type="entry name" value="Cytochrome_C7"/>
    <property type="match status" value="3"/>
</dbReference>
<dbReference type="KEGG" id="dbk:DGMP_05360"/>
<name>A0A8D5FJ69_9BACT</name>
<dbReference type="InterPro" id="IPR029467">
    <property type="entry name" value="Cyt_c7-like"/>
</dbReference>
<reference evidence="3" key="1">
    <citation type="submission" date="2020-09" db="EMBL/GenBank/DDBJ databases">
        <title>Desulfogranum mesoprofundum gen. nov., sp. nov., a novel mesophilic, sulfate-reducing chemolithoautotroph isolated from a deep-sea hydrothermal vent chimney in the Suiyo Seamount.</title>
        <authorList>
            <person name="Hashimoto Y."/>
            <person name="Nakagawa S."/>
        </authorList>
    </citation>
    <scope>NUCLEOTIDE SEQUENCE</scope>
    <source>
        <strain evidence="3">KT2</strain>
    </source>
</reference>
<dbReference type="PANTHER" id="PTHR39425">
    <property type="entry name" value="LIPOPROTEIN CYTOCHROME C"/>
    <property type="match status" value="1"/>
</dbReference>
<protein>
    <recommendedName>
        <fullName evidence="2">Cytochrome c7-like domain-containing protein</fullName>
    </recommendedName>
</protein>
<dbReference type="InterPro" id="IPR026352">
    <property type="entry name" value="Nanowire_3heme"/>
</dbReference>
<gene>
    <name evidence="3" type="ORF">DGMP_05360</name>
</gene>
<dbReference type="Proteomes" id="UP000826725">
    <property type="component" value="Chromosome"/>
</dbReference>
<sequence>MTIFPLTRIGVLAFSFFLLVSSRGFAAQAYDEDAYGPEDSITWNTPVQASFSHKVHTMEAGLECADCHDDLFPQEANTTDPKDFTMKAMADGLFCGACHDGDSAFATDTSCGSCHTMSAESVTWKKPTEVNFNHKAHVEEFELSCTSCHDKVFPMKKNIAATRADFTMSAFKNGKYCGTCHNGDDAFDSSTQCESCHVPPERKIVFSQPVKSVVFEHKIHVDKAQLSCESCHKEVFIMGKKTVEDEKPISSENPAEKRKYLETIHARYCGTCHDSSQAFGYLTRCTVCHIGVKGLAAINGETGKNGSHENKKHEK</sequence>
<feature type="domain" description="Cytochrome c7-like" evidence="2">
    <location>
        <begin position="130"/>
        <end position="197"/>
    </location>
</feature>
<dbReference type="EMBL" id="AP024086">
    <property type="protein sequence ID" value="BCL59843.1"/>
    <property type="molecule type" value="Genomic_DNA"/>
</dbReference>
<feature type="chain" id="PRO_5034530808" description="Cytochrome c7-like domain-containing protein" evidence="1">
    <location>
        <begin position="27"/>
        <end position="315"/>
    </location>
</feature>
<evidence type="ECO:0000256" key="1">
    <source>
        <dbReference type="SAM" id="SignalP"/>
    </source>
</evidence>
<evidence type="ECO:0000259" key="2">
    <source>
        <dbReference type="Pfam" id="PF14522"/>
    </source>
</evidence>
<organism evidence="3 4">
    <name type="scientific">Desulfomarina profundi</name>
    <dbReference type="NCBI Taxonomy" id="2772557"/>
    <lineage>
        <taxon>Bacteria</taxon>
        <taxon>Pseudomonadati</taxon>
        <taxon>Thermodesulfobacteriota</taxon>
        <taxon>Desulfobulbia</taxon>
        <taxon>Desulfobulbales</taxon>
        <taxon>Desulfobulbaceae</taxon>
        <taxon>Desulfomarina</taxon>
    </lineage>
</organism>
<evidence type="ECO:0000313" key="3">
    <source>
        <dbReference type="EMBL" id="BCL59843.1"/>
    </source>
</evidence>
<feature type="domain" description="Cytochrome c7-like" evidence="2">
    <location>
        <begin position="213"/>
        <end position="289"/>
    </location>
</feature>
<feature type="domain" description="Cytochrome c7-like" evidence="2">
    <location>
        <begin position="50"/>
        <end position="116"/>
    </location>
</feature>
<feature type="signal peptide" evidence="1">
    <location>
        <begin position="1"/>
        <end position="26"/>
    </location>
</feature>
<proteinExistence type="predicted"/>